<dbReference type="GO" id="GO:0016705">
    <property type="term" value="F:oxidoreductase activity, acting on paired donors, with incorporation or reduction of molecular oxygen"/>
    <property type="evidence" value="ECO:0007669"/>
    <property type="project" value="InterPro"/>
</dbReference>
<dbReference type="GO" id="GO:0004497">
    <property type="term" value="F:monooxygenase activity"/>
    <property type="evidence" value="ECO:0007669"/>
    <property type="project" value="InterPro"/>
</dbReference>
<proteinExistence type="predicted"/>
<dbReference type="OrthoDB" id="500678at2"/>
<sequence length="475" mass="53329">MSTPNAWVGLLPPTFDPDYIERAVVPYLSSSEYVGERPALPMIDLALSKENAAPPHFWGMLYDGWAPDPKEGTTVFITGYDQRGPDNERKKIYASATTPDLCAAKYAPKVHGFLARLFAETNAGKPLMHEYYQNYFDLYWDLHLGVTGEAIPAEVRTIGAGFTAVLGHWYPTEDIVRENIMRVRELRPRLKEWIDRRVQAVIDGDVHDPEGTFVHYWLKNGQGGEHFRREDIVFECFHNFLAFSQWGNMIYRTMALLDASHGDKAVRSWFEQTMTNSPDAADGGAFTPLDRYVMELFRTVSPNGGSLSTVSTERGAEPRLGNVLTLHASASRDPRHWRNPEEFDPDRYRAAPTSADNAETRSRQAGLARCPFPPAPFTVIDGRRADVTNSAFGAVYAVVDGTAYPVCDTAGYAPFGFGYRRCGGEQLTTEFVKEFLRTVWNRGLECTTLDLEHPEKLPVSPRTVIDDNIGFRQGP</sequence>
<evidence type="ECO:0000313" key="3">
    <source>
        <dbReference type="Proteomes" id="UP000262477"/>
    </source>
</evidence>
<gene>
    <name evidence="2" type="ORF">DY245_40935</name>
</gene>
<dbReference type="Proteomes" id="UP000262477">
    <property type="component" value="Unassembled WGS sequence"/>
</dbReference>
<accession>A0A371PQR3</accession>
<dbReference type="AlphaFoldDB" id="A0A371PQR3"/>
<dbReference type="SUPFAM" id="SSF48264">
    <property type="entry name" value="Cytochrome P450"/>
    <property type="match status" value="1"/>
</dbReference>
<protein>
    <recommendedName>
        <fullName evidence="4">Cytochrome P450</fullName>
    </recommendedName>
</protein>
<dbReference type="InterPro" id="IPR036396">
    <property type="entry name" value="Cyt_P450_sf"/>
</dbReference>
<feature type="region of interest" description="Disordered" evidence="1">
    <location>
        <begin position="334"/>
        <end position="367"/>
    </location>
</feature>
<feature type="compositionally biased region" description="Basic and acidic residues" evidence="1">
    <location>
        <begin position="334"/>
        <end position="349"/>
    </location>
</feature>
<evidence type="ECO:0008006" key="4">
    <source>
        <dbReference type="Google" id="ProtNLM"/>
    </source>
</evidence>
<reference evidence="2 3" key="1">
    <citation type="submission" date="2018-08" db="EMBL/GenBank/DDBJ databases">
        <title>Streptomyces NEAU-D10 sp. nov., a novel Actinomycete isolated from soil.</title>
        <authorList>
            <person name="Jin L."/>
        </authorList>
    </citation>
    <scope>NUCLEOTIDE SEQUENCE [LARGE SCALE GENOMIC DNA]</scope>
    <source>
        <strain evidence="2 3">NEAU-D10</strain>
    </source>
</reference>
<comment type="caution">
    <text evidence="2">The sequence shown here is derived from an EMBL/GenBank/DDBJ whole genome shotgun (WGS) entry which is preliminary data.</text>
</comment>
<dbReference type="GO" id="GO:0005506">
    <property type="term" value="F:iron ion binding"/>
    <property type="evidence" value="ECO:0007669"/>
    <property type="project" value="InterPro"/>
</dbReference>
<keyword evidence="3" id="KW-1185">Reference proteome</keyword>
<name>A0A371PQR3_STRIH</name>
<evidence type="ECO:0000256" key="1">
    <source>
        <dbReference type="SAM" id="MobiDB-lite"/>
    </source>
</evidence>
<evidence type="ECO:0000313" key="2">
    <source>
        <dbReference type="EMBL" id="REK84850.1"/>
    </source>
</evidence>
<dbReference type="GO" id="GO:0020037">
    <property type="term" value="F:heme binding"/>
    <property type="evidence" value="ECO:0007669"/>
    <property type="project" value="InterPro"/>
</dbReference>
<dbReference type="Gene3D" id="1.10.630.10">
    <property type="entry name" value="Cytochrome P450"/>
    <property type="match status" value="1"/>
</dbReference>
<organism evidence="2 3">
    <name type="scientific">Streptomyces inhibens</name>
    <dbReference type="NCBI Taxonomy" id="2293571"/>
    <lineage>
        <taxon>Bacteria</taxon>
        <taxon>Bacillati</taxon>
        <taxon>Actinomycetota</taxon>
        <taxon>Actinomycetes</taxon>
        <taxon>Kitasatosporales</taxon>
        <taxon>Streptomycetaceae</taxon>
        <taxon>Streptomyces</taxon>
    </lineage>
</organism>
<dbReference type="EMBL" id="QUAC01000471">
    <property type="protein sequence ID" value="REK84850.1"/>
    <property type="molecule type" value="Genomic_DNA"/>
</dbReference>
<dbReference type="RefSeq" id="WP_128512172.1">
    <property type="nucleotide sequence ID" value="NZ_QUAC01000471.1"/>
</dbReference>